<dbReference type="RefSeq" id="WP_007063240.1">
    <property type="nucleotide sequence ID" value="NC_014565.1"/>
</dbReference>
<geneLocation type="plasmid" evidence="1">
    <name>p19</name>
</geneLocation>
<reference evidence="1" key="2">
    <citation type="journal article" date="2010" name="PLoS ONE">
        <title>Genomic analysis of carbon monoxide utilization and butanol production by Clostridium carboxidivorans strain P7T.</title>
        <authorList>
            <person name="Bruant G."/>
            <person name="Levesque M.-J."/>
            <person name="Peter C."/>
            <person name="Guiot S.R."/>
            <person name="Masson L."/>
        </authorList>
    </citation>
    <scope>NUCLEOTIDE SEQUENCE</scope>
    <source>
        <strain evidence="1">P7</strain>
        <plasmid evidence="1">p19</plasmid>
    </source>
</reference>
<proteinExistence type="predicted"/>
<dbReference type="EMBL" id="HM590571">
    <property type="protein sequence ID" value="ADO12139.1"/>
    <property type="molecule type" value="Genomic_DNA"/>
</dbReference>
<evidence type="ECO:0008006" key="4">
    <source>
        <dbReference type="Google" id="ProtNLM"/>
    </source>
</evidence>
<keyword evidence="1" id="KW-0614">Plasmid</keyword>
<gene>
    <name evidence="1" type="ORF">Ccar_4299</name>
    <name evidence="2" type="ORF">CcarbDRAFT_4355</name>
</gene>
<dbReference type="EMBL" id="ACVI01000103">
    <property type="protein sequence ID" value="EET85198.1"/>
    <property type="molecule type" value="Genomic_DNA"/>
</dbReference>
<sequence>MQQLQDLPNLCFTKRALEVLKEDISLTKKARKESFKVLTFLDKFGPNKDFIGSKKLKKFSEGWYELRIRDGSNTWRILFRKIGSCTYGIVHMFLKDTNEISDRDWKIAKQLVRSENWI</sequence>
<dbReference type="AlphaFoldDB" id="C6PZY8"/>
<keyword evidence="3" id="KW-1185">Reference proteome</keyword>
<accession>C6PZY8</accession>
<dbReference type="KEGG" id="cck:Ccar_25955"/>
<dbReference type="Pfam" id="PF05973">
    <property type="entry name" value="Gp49"/>
    <property type="match status" value="1"/>
</dbReference>
<dbReference type="Proteomes" id="UP000004198">
    <property type="component" value="Unassembled WGS sequence"/>
</dbReference>
<dbReference type="InterPro" id="IPR009241">
    <property type="entry name" value="HigB-like"/>
</dbReference>
<dbReference type="InterPro" id="IPR035093">
    <property type="entry name" value="RelE/ParE_toxin_dom_sf"/>
</dbReference>
<evidence type="ECO:0000313" key="3">
    <source>
        <dbReference type="Proteomes" id="UP000004198"/>
    </source>
</evidence>
<evidence type="ECO:0000313" key="1">
    <source>
        <dbReference type="EMBL" id="ADO12139.1"/>
    </source>
</evidence>
<name>C6PZY8_9CLOT</name>
<dbReference type="SUPFAM" id="SSF143011">
    <property type="entry name" value="RelE-like"/>
    <property type="match status" value="1"/>
</dbReference>
<protein>
    <recommendedName>
        <fullName evidence="4">Type II toxin-antitoxin system RelE/ParE family toxin</fullName>
    </recommendedName>
</protein>
<reference evidence="2 3" key="1">
    <citation type="submission" date="2009-06" db="EMBL/GenBank/DDBJ databases">
        <title>The draft genome of Clostridium carboxidivorans P7.</title>
        <authorList>
            <consortium name="US DOE Joint Genome Institute (JGI-PGF)"/>
            <person name="Lucas S."/>
            <person name="Copeland A."/>
            <person name="Lapidus A."/>
            <person name="Glavina del Rio T."/>
            <person name="Tice H."/>
            <person name="Bruce D."/>
            <person name="Goodwin L."/>
            <person name="Pitluck S."/>
            <person name="Larimer F."/>
            <person name="Land M.L."/>
            <person name="Hauser L."/>
            <person name="Hemme C.L."/>
        </authorList>
    </citation>
    <scope>NUCLEOTIDE SEQUENCE [LARGE SCALE GENOMIC DNA]</scope>
    <source>
        <strain evidence="2 3">P7</strain>
    </source>
</reference>
<dbReference type="PATRIC" id="fig|536227.13.peg.22"/>
<organism evidence="2 3">
    <name type="scientific">Clostridium carboxidivorans P7</name>
    <dbReference type="NCBI Taxonomy" id="536227"/>
    <lineage>
        <taxon>Bacteria</taxon>
        <taxon>Bacillati</taxon>
        <taxon>Bacillota</taxon>
        <taxon>Clostridia</taxon>
        <taxon>Eubacteriales</taxon>
        <taxon>Clostridiaceae</taxon>
        <taxon>Clostridium</taxon>
    </lineage>
</organism>
<evidence type="ECO:0000313" key="2">
    <source>
        <dbReference type="EMBL" id="EET85198.1"/>
    </source>
</evidence>